<keyword evidence="3" id="KW-1185">Reference proteome</keyword>
<dbReference type="EMBL" id="BSKO01000001">
    <property type="protein sequence ID" value="GLO66368.1"/>
    <property type="molecule type" value="Genomic_DNA"/>
</dbReference>
<dbReference type="PANTHER" id="PTHR37305:SF1">
    <property type="entry name" value="MEMBRANE PROTEIN"/>
    <property type="match status" value="1"/>
</dbReference>
<dbReference type="RefSeq" id="WP_017796833.1">
    <property type="nucleotide sequence ID" value="NZ_BSKO01000001.1"/>
</dbReference>
<evidence type="ECO:0000313" key="2">
    <source>
        <dbReference type="EMBL" id="GLO66368.1"/>
    </source>
</evidence>
<evidence type="ECO:0008006" key="4">
    <source>
        <dbReference type="Google" id="ProtNLM"/>
    </source>
</evidence>
<dbReference type="Proteomes" id="UP001275436">
    <property type="component" value="Unassembled WGS sequence"/>
</dbReference>
<proteinExistence type="predicted"/>
<evidence type="ECO:0000256" key="1">
    <source>
        <dbReference type="SAM" id="Phobius"/>
    </source>
</evidence>
<feature type="transmembrane region" description="Helical" evidence="1">
    <location>
        <begin position="80"/>
        <end position="99"/>
    </location>
</feature>
<feature type="transmembrane region" description="Helical" evidence="1">
    <location>
        <begin position="258"/>
        <end position="280"/>
    </location>
</feature>
<keyword evidence="1" id="KW-0812">Transmembrane</keyword>
<dbReference type="PANTHER" id="PTHR37305">
    <property type="entry name" value="INTEGRAL MEMBRANE PROTEIN-RELATED"/>
    <property type="match status" value="1"/>
</dbReference>
<dbReference type="Pfam" id="PF12730">
    <property type="entry name" value="ABC2_membrane_4"/>
    <property type="match status" value="1"/>
</dbReference>
<gene>
    <name evidence="2" type="primary">yhcI</name>
    <name evidence="2" type="ORF">MACH08_21520</name>
</gene>
<feature type="transmembrane region" description="Helical" evidence="1">
    <location>
        <begin position="181"/>
        <end position="202"/>
    </location>
</feature>
<accession>A0ABQ5THM2</accession>
<feature type="transmembrane region" description="Helical" evidence="1">
    <location>
        <begin position="209"/>
        <end position="229"/>
    </location>
</feature>
<evidence type="ECO:0000313" key="3">
    <source>
        <dbReference type="Proteomes" id="UP001275436"/>
    </source>
</evidence>
<feature type="transmembrane region" description="Helical" evidence="1">
    <location>
        <begin position="120"/>
        <end position="153"/>
    </location>
</feature>
<keyword evidence="1" id="KW-0472">Membrane</keyword>
<organism evidence="2 3">
    <name type="scientific">Oceanobacillus kimchii</name>
    <dbReference type="NCBI Taxonomy" id="746691"/>
    <lineage>
        <taxon>Bacteria</taxon>
        <taxon>Bacillati</taxon>
        <taxon>Bacillota</taxon>
        <taxon>Bacilli</taxon>
        <taxon>Bacillales</taxon>
        <taxon>Bacillaceae</taxon>
        <taxon>Oceanobacillus</taxon>
    </lineage>
</organism>
<name>A0ABQ5THM2_9BACI</name>
<protein>
    <recommendedName>
        <fullName evidence="4">ABC transporter permease</fullName>
    </recommendedName>
</protein>
<reference evidence="2 3" key="1">
    <citation type="submission" date="2023-02" db="EMBL/GenBank/DDBJ databases">
        <title>Oceanobacillus kimchii IFOP_LL358 isolated form Alexandrium catenella lab strain.</title>
        <authorList>
            <person name="Gajardo G."/>
            <person name="Ueki S."/>
            <person name="Maruyama F."/>
        </authorList>
    </citation>
    <scope>NUCLEOTIDE SEQUENCE [LARGE SCALE GENOMIC DNA]</scope>
    <source>
        <strain evidence="2 3">IFOP_LL358</strain>
    </source>
</reference>
<keyword evidence="1" id="KW-1133">Transmembrane helix</keyword>
<feature type="transmembrane region" description="Helical" evidence="1">
    <location>
        <begin position="21"/>
        <end position="42"/>
    </location>
</feature>
<sequence length="288" mass="32527">MSNFINLVKNEQIKIYHLKSTWAMYILLAVFVIGGALISKFFGQEGVVSSDFQPNLHDYYMNTLGEVPAYDAWAFLYENMFLISVISLFTIIIASSIISNEFKWGTIKLLLIRPSTRAKILLSKYVSVFLFAITIMIFMMISSFLIGLIMFGINGANPTLVVESGMSFTETTYLAQIQKDMVIGSASFILITTLAFTISTLFRSSAMAIGISIFLLLSNQMIAFFLSQYDWAKYILFLNMDLNQYTANGTPYIEGMTLGFSITMLIIYYIIFIAISWFSFTKRDVAGN</sequence>
<comment type="caution">
    <text evidence="2">The sequence shown here is derived from an EMBL/GenBank/DDBJ whole genome shotgun (WGS) entry which is preliminary data.</text>
</comment>